<dbReference type="Gene3D" id="3.40.630.30">
    <property type="match status" value="1"/>
</dbReference>
<dbReference type="EC" id="2.3.1.-" evidence="2"/>
<proteinExistence type="predicted"/>
<accession>A0ABY9YXF9</accession>
<protein>
    <submittedName>
        <fullName evidence="2">GNAT family N-acetyltransferase</fullName>
        <ecNumber evidence="2">2.3.1.-</ecNumber>
    </submittedName>
</protein>
<evidence type="ECO:0000313" key="3">
    <source>
        <dbReference type="Proteomes" id="UP001301869"/>
    </source>
</evidence>
<dbReference type="RefSeq" id="WP_311882928.1">
    <property type="nucleotide sequence ID" value="NZ_CP119391.1"/>
</dbReference>
<dbReference type="InterPro" id="IPR016181">
    <property type="entry name" value="Acyl_CoA_acyltransferase"/>
</dbReference>
<dbReference type="PROSITE" id="PS51186">
    <property type="entry name" value="GNAT"/>
    <property type="match status" value="1"/>
</dbReference>
<dbReference type="SUPFAM" id="SSF55729">
    <property type="entry name" value="Acyl-CoA N-acyltransferases (Nat)"/>
    <property type="match status" value="1"/>
</dbReference>
<dbReference type="InterPro" id="IPR000182">
    <property type="entry name" value="GNAT_dom"/>
</dbReference>
<gene>
    <name evidence="2" type="ORF">P1P91_12105</name>
</gene>
<keyword evidence="3" id="KW-1185">Reference proteome</keyword>
<dbReference type="EMBL" id="CP119391">
    <property type="protein sequence ID" value="WNK19575.1"/>
    <property type="molecule type" value="Genomic_DNA"/>
</dbReference>
<dbReference type="Proteomes" id="UP001301869">
    <property type="component" value="Chromosome"/>
</dbReference>
<keyword evidence="2" id="KW-0012">Acyltransferase</keyword>
<dbReference type="GO" id="GO:0016746">
    <property type="term" value="F:acyltransferase activity"/>
    <property type="evidence" value="ECO:0007669"/>
    <property type="project" value="UniProtKB-KW"/>
</dbReference>
<dbReference type="Pfam" id="PF00583">
    <property type="entry name" value="Acetyltransf_1"/>
    <property type="match status" value="1"/>
</dbReference>
<evidence type="ECO:0000313" key="2">
    <source>
        <dbReference type="EMBL" id="WNK19575.1"/>
    </source>
</evidence>
<evidence type="ECO:0000259" key="1">
    <source>
        <dbReference type="PROSITE" id="PS51186"/>
    </source>
</evidence>
<dbReference type="CDD" id="cd04301">
    <property type="entry name" value="NAT_SF"/>
    <property type="match status" value="1"/>
</dbReference>
<reference evidence="2 3" key="1">
    <citation type="submission" date="2023-03" db="EMBL/GenBank/DDBJ databases">
        <title>Halomonas sp. nov., isolated from Korean tranditional fermented seafood 'Jeotgal'.</title>
        <authorList>
            <person name="Kim B."/>
            <person name="Shin N.-R."/>
        </authorList>
    </citation>
    <scope>NUCLEOTIDE SEQUENCE [LARGE SCALE GENOMIC DNA]</scope>
    <source>
        <strain evidence="2 3">SG2L-4</strain>
    </source>
</reference>
<feature type="domain" description="N-acetyltransferase" evidence="1">
    <location>
        <begin position="6"/>
        <end position="127"/>
    </location>
</feature>
<sequence length="127" mass="14329">MNQSGIRFEHPSVGDAKSLFRMAACNDDLDLCPEYFYLVWSRDFRNTSLMAKSGNKLFGYILAYIRPDGKTLFLWQIAVDPDVRSYGLGFALVKRLIDSLGENVRAFEATIDISNDAAYNTLIPAYS</sequence>
<organism evidence="2 3">
    <name type="scientific">Halomonas piscis</name>
    <dbReference type="NCBI Taxonomy" id="3031727"/>
    <lineage>
        <taxon>Bacteria</taxon>
        <taxon>Pseudomonadati</taxon>
        <taxon>Pseudomonadota</taxon>
        <taxon>Gammaproteobacteria</taxon>
        <taxon>Oceanospirillales</taxon>
        <taxon>Halomonadaceae</taxon>
        <taxon>Halomonas</taxon>
    </lineage>
</organism>
<keyword evidence="2" id="KW-0808">Transferase</keyword>
<name>A0ABY9YXF9_9GAMM</name>